<gene>
    <name evidence="1" type="ORF">QVO10_15085</name>
</gene>
<dbReference type="SUPFAM" id="SSF52743">
    <property type="entry name" value="Subtilisin-like"/>
    <property type="match status" value="1"/>
</dbReference>
<comment type="caution">
    <text evidence="1">The sequence shown here is derived from an EMBL/GenBank/DDBJ whole genome shotgun (WGS) entry which is preliminary data.</text>
</comment>
<name>A0ABT7X9B7_9BACE</name>
<evidence type="ECO:0000313" key="2">
    <source>
        <dbReference type="Proteomes" id="UP001167871"/>
    </source>
</evidence>
<reference evidence="1" key="2">
    <citation type="submission" date="2024-05" db="EMBL/GenBank/DDBJ databases">
        <title>Identification and characterization of horizontal gene transfer across gut microbiota members of farm animals based on homology search.</title>
        <authorList>
            <person name="Schwarzerova J."/>
            <person name="Nykrynova M."/>
            <person name="Jureckova K."/>
            <person name="Cejkova D."/>
            <person name="Rychlik I."/>
        </authorList>
    </citation>
    <scope>NUCLEOTIDE SEQUENCE</scope>
    <source>
        <strain evidence="1">84_SSukc20</strain>
    </source>
</reference>
<dbReference type="InterPro" id="IPR036852">
    <property type="entry name" value="Peptidase_S8/S53_dom_sf"/>
</dbReference>
<reference evidence="1" key="1">
    <citation type="submission" date="2023-06" db="EMBL/GenBank/DDBJ databases">
        <authorList>
            <person name="Zeman M."/>
            <person name="Kubasova T."/>
            <person name="Jahodarova E."/>
            <person name="Nykrynova M."/>
            <person name="Rychlik I."/>
        </authorList>
    </citation>
    <scope>NUCLEOTIDE SEQUENCE</scope>
    <source>
        <strain evidence="1">84_SSukc20</strain>
    </source>
</reference>
<proteinExistence type="predicted"/>
<dbReference type="Gene3D" id="3.40.50.200">
    <property type="entry name" value="Peptidase S8/S53 domain"/>
    <property type="match status" value="1"/>
</dbReference>
<organism evidence="1 2">
    <name type="scientific">Bacteroides gallinaceum</name>
    <dbReference type="NCBI Taxonomy" id="1462571"/>
    <lineage>
        <taxon>Bacteria</taxon>
        <taxon>Pseudomonadati</taxon>
        <taxon>Bacteroidota</taxon>
        <taxon>Bacteroidia</taxon>
        <taxon>Bacteroidales</taxon>
        <taxon>Bacteroidaceae</taxon>
        <taxon>Bacteroides</taxon>
    </lineage>
</organism>
<sequence length="56" mass="6129">MDEIEVGEILAETARKVGGYTYSVSSTHPYGTWNTEMGYGLLDAYAAVQEAKARLN</sequence>
<evidence type="ECO:0000313" key="1">
    <source>
        <dbReference type="EMBL" id="MDN0050682.1"/>
    </source>
</evidence>
<dbReference type="Proteomes" id="UP001167871">
    <property type="component" value="Unassembled WGS sequence"/>
</dbReference>
<dbReference type="RefSeq" id="WP_158100008.1">
    <property type="nucleotide sequence ID" value="NZ_JAUEII010000045.1"/>
</dbReference>
<keyword evidence="2" id="KW-1185">Reference proteome</keyword>
<protein>
    <submittedName>
        <fullName evidence="1">Uncharacterized protein</fullName>
    </submittedName>
</protein>
<accession>A0ABT7X9B7</accession>
<dbReference type="EMBL" id="JAUEII010000045">
    <property type="protein sequence ID" value="MDN0050682.1"/>
    <property type="molecule type" value="Genomic_DNA"/>
</dbReference>